<name>A0A1G2MDB1_9BACT</name>
<dbReference type="AlphaFoldDB" id="A0A1G2MDB1"/>
<dbReference type="InterPro" id="IPR007060">
    <property type="entry name" value="FtsL/DivIC"/>
</dbReference>
<evidence type="ECO:0008006" key="4">
    <source>
        <dbReference type="Google" id="ProtNLM"/>
    </source>
</evidence>
<dbReference type="Proteomes" id="UP000176493">
    <property type="component" value="Unassembled WGS sequence"/>
</dbReference>
<sequence length="124" mass="14569">MRDFQRKRKIRKVLYSKGVLLLLFVLLILVGKATWGLYVKERESRKSLDRVESELLSLQEREKRLQDDIARLKTTEGIEAAIREQFQVAKPGERMVVLVEDAKSDPEQKVAEKSFVVKFFDLFR</sequence>
<evidence type="ECO:0000313" key="3">
    <source>
        <dbReference type="Proteomes" id="UP000176493"/>
    </source>
</evidence>
<feature type="coiled-coil region" evidence="1">
    <location>
        <begin position="41"/>
        <end position="75"/>
    </location>
</feature>
<dbReference type="Pfam" id="PF04977">
    <property type="entry name" value="DivIC"/>
    <property type="match status" value="1"/>
</dbReference>
<gene>
    <name evidence="2" type="ORF">A2W52_03225</name>
</gene>
<organism evidence="2 3">
    <name type="scientific">Candidatus Taylorbacteria bacterium RIFCSPHIGHO2_02_49_25</name>
    <dbReference type="NCBI Taxonomy" id="1802305"/>
    <lineage>
        <taxon>Bacteria</taxon>
        <taxon>Candidatus Tayloriibacteriota</taxon>
    </lineage>
</organism>
<keyword evidence="1" id="KW-0175">Coiled coil</keyword>
<dbReference type="EMBL" id="MHRJ01000037">
    <property type="protein sequence ID" value="OHA21887.1"/>
    <property type="molecule type" value="Genomic_DNA"/>
</dbReference>
<accession>A0A1G2MDB1</accession>
<evidence type="ECO:0000313" key="2">
    <source>
        <dbReference type="EMBL" id="OHA21887.1"/>
    </source>
</evidence>
<evidence type="ECO:0000256" key="1">
    <source>
        <dbReference type="SAM" id="Coils"/>
    </source>
</evidence>
<proteinExistence type="predicted"/>
<protein>
    <recommendedName>
        <fullName evidence="4">Cell division protein FtsL</fullName>
    </recommendedName>
</protein>
<reference evidence="2 3" key="1">
    <citation type="journal article" date="2016" name="Nat. Commun.">
        <title>Thousands of microbial genomes shed light on interconnected biogeochemical processes in an aquifer system.</title>
        <authorList>
            <person name="Anantharaman K."/>
            <person name="Brown C.T."/>
            <person name="Hug L.A."/>
            <person name="Sharon I."/>
            <person name="Castelle C.J."/>
            <person name="Probst A.J."/>
            <person name="Thomas B.C."/>
            <person name="Singh A."/>
            <person name="Wilkins M.J."/>
            <person name="Karaoz U."/>
            <person name="Brodie E.L."/>
            <person name="Williams K.H."/>
            <person name="Hubbard S.S."/>
            <person name="Banfield J.F."/>
        </authorList>
    </citation>
    <scope>NUCLEOTIDE SEQUENCE [LARGE SCALE GENOMIC DNA]</scope>
</reference>
<comment type="caution">
    <text evidence="2">The sequence shown here is derived from an EMBL/GenBank/DDBJ whole genome shotgun (WGS) entry which is preliminary data.</text>
</comment>